<evidence type="ECO:0000256" key="2">
    <source>
        <dbReference type="PROSITE-ProRule" id="PRU00284"/>
    </source>
</evidence>
<keyword evidence="1 2" id="KW-0807">Transducer</keyword>
<sequence>MKSIFKNKSSIPAEAQSTTANAAALAAMGGASDEALAVLNREVESLRKQIGHSFDIAVNSSVNLSELICLMAWSNGNVRTLSHETTAVSAAVEEIARSIENIAGLASNAENRSSEAHGIVQSGAHRAQSASQAMQDISDAFAGLDSRMQELGSAIENIGGFAKQIESISSQTKLLALNATIEAARAGEAGKGFAVVAAEVKQLSEETTKTTELIRQQLTSLAEVMQGMFQAMDVGGTKVRDGRQTFDAVASDMGQIQDHVGEVNESIGAIAGMLTDQQSATDSMAKSLTEIARLAGQNENDITTSAEMITKTDNLVRRMIDDGAGLEIAGYDVKRLRSDHMIWKRQLAECLVGLHKIDAASYGRNVQPFGPGYEKLVASPEHKNALSRLAPLHETLVREARKIVDEMSRGQMGTAIDAYMAMDKGSGEAMVVLAKLG</sequence>
<dbReference type="Proteomes" id="UP000223606">
    <property type="component" value="Chromosome 1"/>
</dbReference>
<evidence type="ECO:0000256" key="1">
    <source>
        <dbReference type="ARBA" id="ARBA00023224"/>
    </source>
</evidence>
<dbReference type="OrthoDB" id="4514964at2"/>
<dbReference type="Pfam" id="PF00015">
    <property type="entry name" value="MCPsignal"/>
    <property type="match status" value="1"/>
</dbReference>
<evidence type="ECO:0000313" key="5">
    <source>
        <dbReference type="Proteomes" id="UP000223606"/>
    </source>
</evidence>
<dbReference type="GO" id="GO:0007165">
    <property type="term" value="P:signal transduction"/>
    <property type="evidence" value="ECO:0007669"/>
    <property type="project" value="UniProtKB-KW"/>
</dbReference>
<dbReference type="PROSITE" id="PS50111">
    <property type="entry name" value="CHEMOTAXIS_TRANSDUC_2"/>
    <property type="match status" value="1"/>
</dbReference>
<dbReference type="KEGG" id="hdi:HDIA_3035"/>
<dbReference type="AlphaFoldDB" id="A0A2C9D8H5"/>
<keyword evidence="5" id="KW-1185">Reference proteome</keyword>
<organism evidence="4 5">
    <name type="scientific">Hartmannibacter diazotrophicus</name>
    <dbReference type="NCBI Taxonomy" id="1482074"/>
    <lineage>
        <taxon>Bacteria</taxon>
        <taxon>Pseudomonadati</taxon>
        <taxon>Pseudomonadota</taxon>
        <taxon>Alphaproteobacteria</taxon>
        <taxon>Hyphomicrobiales</taxon>
        <taxon>Pleomorphomonadaceae</taxon>
        <taxon>Hartmannibacter</taxon>
    </lineage>
</organism>
<feature type="domain" description="Methyl-accepting transducer" evidence="3">
    <location>
        <begin position="88"/>
        <end position="292"/>
    </location>
</feature>
<dbReference type="PANTHER" id="PTHR32089">
    <property type="entry name" value="METHYL-ACCEPTING CHEMOTAXIS PROTEIN MCPB"/>
    <property type="match status" value="1"/>
</dbReference>
<name>A0A2C9D8H5_9HYPH</name>
<dbReference type="SMART" id="SM00283">
    <property type="entry name" value="MA"/>
    <property type="match status" value="1"/>
</dbReference>
<dbReference type="Gene3D" id="1.10.287.950">
    <property type="entry name" value="Methyl-accepting chemotaxis protein"/>
    <property type="match status" value="1"/>
</dbReference>
<gene>
    <name evidence="4" type="primary">mcp4_7</name>
    <name evidence="4" type="ORF">HDIA_3035</name>
</gene>
<evidence type="ECO:0000259" key="3">
    <source>
        <dbReference type="PROSITE" id="PS50111"/>
    </source>
</evidence>
<dbReference type="SUPFAM" id="SSF58104">
    <property type="entry name" value="Methyl-accepting chemotaxis protein (MCP) signaling domain"/>
    <property type="match status" value="1"/>
</dbReference>
<dbReference type="EMBL" id="LT960614">
    <property type="protein sequence ID" value="SON56576.1"/>
    <property type="molecule type" value="Genomic_DNA"/>
</dbReference>
<evidence type="ECO:0000313" key="4">
    <source>
        <dbReference type="EMBL" id="SON56576.1"/>
    </source>
</evidence>
<dbReference type="PANTHER" id="PTHR32089:SF112">
    <property type="entry name" value="LYSOZYME-LIKE PROTEIN-RELATED"/>
    <property type="match status" value="1"/>
</dbReference>
<reference evidence="5" key="1">
    <citation type="submission" date="2017-09" db="EMBL/GenBank/DDBJ databases">
        <title>Genome sequence of Nannocystis excedens DSM 71.</title>
        <authorList>
            <person name="Blom J."/>
        </authorList>
    </citation>
    <scope>NUCLEOTIDE SEQUENCE [LARGE SCALE GENOMIC DNA]</scope>
    <source>
        <strain evidence="5">type strain: E19</strain>
    </source>
</reference>
<dbReference type="GO" id="GO:0016020">
    <property type="term" value="C:membrane"/>
    <property type="evidence" value="ECO:0007669"/>
    <property type="project" value="InterPro"/>
</dbReference>
<protein>
    <submittedName>
        <fullName evidence="4">Methyl-accepting chemotaxis protein 4</fullName>
    </submittedName>
</protein>
<proteinExistence type="predicted"/>
<dbReference type="RefSeq" id="WP_099556940.1">
    <property type="nucleotide sequence ID" value="NZ_LT960614.1"/>
</dbReference>
<dbReference type="InterPro" id="IPR004089">
    <property type="entry name" value="MCPsignal_dom"/>
</dbReference>
<accession>A0A2C9D8H5</accession>